<comment type="function">
    <text evidence="3">Involved in the assembly of C/D box small nucleolar ribonucleoprotein (snoRNP) particles. Recruits the SWI/SNF complex to the core promoter of rRNA genes and enhances pre-rRNA transcription. Mediates interaction of TELO2 with the R2TP complex which is necessary for the stability of MTOR and SMG1. Positively regulates the assembly and activity of the mTORC1 complex.</text>
</comment>
<dbReference type="Proteomes" id="UP000593567">
    <property type="component" value="Unassembled WGS sequence"/>
</dbReference>
<evidence type="ECO:0000259" key="5">
    <source>
        <dbReference type="Pfam" id="PF18201"/>
    </source>
</evidence>
<dbReference type="PANTHER" id="PTHR22997:SF0">
    <property type="entry name" value="PIH1 DOMAIN-CONTAINING PROTEIN 1"/>
    <property type="match status" value="1"/>
</dbReference>
<evidence type="ECO:0000256" key="1">
    <source>
        <dbReference type="ARBA" id="ARBA00008511"/>
    </source>
</evidence>
<feature type="domain" description="PIH1D1/2/3 CS-like" evidence="5">
    <location>
        <begin position="241"/>
        <end position="313"/>
    </location>
</feature>
<name>A0A7J7KIT4_BUGNE</name>
<reference evidence="6" key="1">
    <citation type="submission" date="2020-06" db="EMBL/GenBank/DDBJ databases">
        <title>Draft genome of Bugula neritina, a colonial animal packing powerful symbionts and potential medicines.</title>
        <authorList>
            <person name="Rayko M."/>
        </authorList>
    </citation>
    <scope>NUCLEOTIDE SEQUENCE [LARGE SCALE GENOMIC DNA]</scope>
    <source>
        <strain evidence="6">Kwan_BN1</strain>
    </source>
</reference>
<dbReference type="PANTHER" id="PTHR22997">
    <property type="entry name" value="PIH1 DOMAIN-CONTAINING PROTEIN 1"/>
    <property type="match status" value="1"/>
</dbReference>
<dbReference type="GO" id="GO:0097255">
    <property type="term" value="C:R2TP complex"/>
    <property type="evidence" value="ECO:0007669"/>
    <property type="project" value="TreeGrafter"/>
</dbReference>
<dbReference type="InterPro" id="IPR041442">
    <property type="entry name" value="PIH1D1/2/3_CS-like"/>
</dbReference>
<dbReference type="InterPro" id="IPR050734">
    <property type="entry name" value="PIH1/Kintoun_subfamily"/>
</dbReference>
<evidence type="ECO:0000256" key="2">
    <source>
        <dbReference type="ARBA" id="ARBA00040540"/>
    </source>
</evidence>
<dbReference type="GO" id="GO:0006364">
    <property type="term" value="P:rRNA processing"/>
    <property type="evidence" value="ECO:0007669"/>
    <property type="project" value="TreeGrafter"/>
</dbReference>
<dbReference type="Pfam" id="PF08190">
    <property type="entry name" value="PIH1"/>
    <property type="match status" value="1"/>
</dbReference>
<accession>A0A7J7KIT4</accession>
<dbReference type="InterPro" id="IPR012981">
    <property type="entry name" value="PIH1_N"/>
</dbReference>
<dbReference type="AlphaFoldDB" id="A0A7J7KIT4"/>
<dbReference type="EMBL" id="VXIV02000460">
    <property type="protein sequence ID" value="KAF6038155.1"/>
    <property type="molecule type" value="Genomic_DNA"/>
</dbReference>
<feature type="domain" description="PIH1 N-terminal" evidence="4">
    <location>
        <begin position="39"/>
        <end position="197"/>
    </location>
</feature>
<dbReference type="GO" id="GO:0000492">
    <property type="term" value="P:box C/D snoRNP assembly"/>
    <property type="evidence" value="ECO:0007669"/>
    <property type="project" value="TreeGrafter"/>
</dbReference>
<keyword evidence="7" id="KW-1185">Reference proteome</keyword>
<comment type="similarity">
    <text evidence="1">Belongs to the PIH1 family.</text>
</comment>
<dbReference type="GO" id="GO:1990904">
    <property type="term" value="C:ribonucleoprotein complex"/>
    <property type="evidence" value="ECO:0007669"/>
    <property type="project" value="TreeGrafter"/>
</dbReference>
<evidence type="ECO:0000313" key="6">
    <source>
        <dbReference type="EMBL" id="KAF6038155.1"/>
    </source>
</evidence>
<gene>
    <name evidence="6" type="ORF">EB796_003538</name>
</gene>
<evidence type="ECO:0000256" key="3">
    <source>
        <dbReference type="ARBA" id="ARBA00046233"/>
    </source>
</evidence>
<sequence length="319" mass="35589">MEKFKEQLLLDKEPAGDANDNALLEEFMRLYGGSSSAPEAESQNQNENLKFKVVEPHAGFCIKTKSQDGNGSTNKVFLNICTADHIPSPQEITDEELADILSCEDPSKFRVPMSLGEPHAEVDKSGNGCIVYDIVISQTFFNKISSNNLFMGFFMSVVFEGLDNKYDVKLSSDWIKLKNKKQMGKIMTQHIRTESKPWIVEMDSNSPPTAQSVGPLISEVKDKVKAKSVEPKYKIVQEPTTGHPDYLIAEIDLPEIRSSKAITLDIGEDCIVLNTRSLLYSLHIYLPYSFVQTECGAQFDKQSKKLSITLPVVPQQAVS</sequence>
<comment type="caution">
    <text evidence="6">The sequence shown here is derived from an EMBL/GenBank/DDBJ whole genome shotgun (WGS) entry which is preliminary data.</text>
</comment>
<dbReference type="GO" id="GO:0005737">
    <property type="term" value="C:cytoplasm"/>
    <property type="evidence" value="ECO:0007669"/>
    <property type="project" value="TreeGrafter"/>
</dbReference>
<protein>
    <recommendedName>
        <fullName evidence="2">PIH1 domain-containing protein 1</fullName>
    </recommendedName>
</protein>
<proteinExistence type="inferred from homology"/>
<organism evidence="6 7">
    <name type="scientific">Bugula neritina</name>
    <name type="common">Brown bryozoan</name>
    <name type="synonym">Sertularia neritina</name>
    <dbReference type="NCBI Taxonomy" id="10212"/>
    <lineage>
        <taxon>Eukaryota</taxon>
        <taxon>Metazoa</taxon>
        <taxon>Spiralia</taxon>
        <taxon>Lophotrochozoa</taxon>
        <taxon>Bryozoa</taxon>
        <taxon>Gymnolaemata</taxon>
        <taxon>Cheilostomatida</taxon>
        <taxon>Flustrina</taxon>
        <taxon>Buguloidea</taxon>
        <taxon>Bugulidae</taxon>
        <taxon>Bugula</taxon>
    </lineage>
</organism>
<evidence type="ECO:0000259" key="4">
    <source>
        <dbReference type="Pfam" id="PF08190"/>
    </source>
</evidence>
<dbReference type="OrthoDB" id="5135119at2759"/>
<evidence type="ECO:0000313" key="7">
    <source>
        <dbReference type="Proteomes" id="UP000593567"/>
    </source>
</evidence>
<dbReference type="Pfam" id="PF18201">
    <property type="entry name" value="PIH1_CS"/>
    <property type="match status" value="1"/>
</dbReference>